<evidence type="ECO:0000313" key="2">
    <source>
        <dbReference type="EMBL" id="AYQ55662.1"/>
    </source>
</evidence>
<dbReference type="EMBL" id="CP017686">
    <property type="protein sequence ID" value="AYQ55662.1"/>
    <property type="molecule type" value="Genomic_DNA"/>
</dbReference>
<dbReference type="Proteomes" id="UP000273278">
    <property type="component" value="Chromosome"/>
</dbReference>
<reference evidence="2 3" key="1">
    <citation type="submission" date="2016-10" db="EMBL/GenBank/DDBJ databases">
        <title>Complete genome of the TMA-utilizing, human hosted archaeon Methanomethylophilus alvus Gen. nov, sp. nov., strain Mx-05, derived from a pure culture.</title>
        <authorList>
            <person name="Brugere J.-F."/>
            <person name="Ben Hania W."/>
            <person name="Chaudhary P.P."/>
            <person name="Gaci N."/>
            <person name="Borrel G."/>
            <person name="Cao Van Tuat L."/>
            <person name="Fardeau M.-L."/>
            <person name="Harris H.M.B."/>
            <person name="O'Toole P.W."/>
            <person name="Ollivier B."/>
        </authorList>
    </citation>
    <scope>NUCLEOTIDE SEQUENCE [LARGE SCALE GENOMIC DNA]</scope>
    <source>
        <strain evidence="2 3">Mx-05</strain>
    </source>
</reference>
<sequence>MSSPEYTVIPEEWESYRYQLPKDFSFKGKLRAFNPKNCKVEDATPMDSLRYSFVDVLGPELGRGYIFIRKKATVLGLKGESEFGMLVSRPLSKSEISEILSHVISTFDSASYEELNSILSLKEISSEESYESKWIVNHLEKTGDLIASLNSLNKDKKKWMQKETALLEEVFCRRNLNTEETVKIISGLGMKLPCTKLGPHLATGDNQKDLEILDRLLTISNSKGILVAGMNLKNALVSAVLSTDYGDFVSTELIALNALSKSFGRLRAIFAIKSATEYDLSKVEESELDSISAEYNSANKSLSVVSPLLAGADNLSELQRYMDLIQNLAEIYSKDVPLERLNGYQFGVGVRRKMESLLRSKLHGTDKLDDLIERAAKNKVITDIEKETFHKIRKFGNGCAHTEDFPALDAKQKKAWVDAVNNLEKRLKKGCKA</sequence>
<dbReference type="InterPro" id="IPR025285">
    <property type="entry name" value="DUF4145"/>
</dbReference>
<dbReference type="Pfam" id="PF13643">
    <property type="entry name" value="DUF4145"/>
    <property type="match status" value="1"/>
</dbReference>
<name>A0A3G3IJK3_9ARCH</name>
<gene>
    <name evidence="2" type="ORF">BKD89_07650</name>
</gene>
<evidence type="ECO:0000259" key="1">
    <source>
        <dbReference type="Pfam" id="PF13643"/>
    </source>
</evidence>
<protein>
    <recommendedName>
        <fullName evidence="1">DUF4145 domain-containing protein</fullName>
    </recommendedName>
</protein>
<evidence type="ECO:0000313" key="3">
    <source>
        <dbReference type="Proteomes" id="UP000273278"/>
    </source>
</evidence>
<feature type="domain" description="DUF4145" evidence="1">
    <location>
        <begin position="348"/>
        <end position="406"/>
    </location>
</feature>
<proteinExistence type="predicted"/>
<organism evidence="2 3">
    <name type="scientific">Methanomethylophilus alvi</name>
    <dbReference type="NCBI Taxonomy" id="1291540"/>
    <lineage>
        <taxon>Archaea</taxon>
        <taxon>Methanobacteriati</taxon>
        <taxon>Thermoplasmatota</taxon>
        <taxon>Thermoplasmata</taxon>
        <taxon>Methanomassiliicoccales</taxon>
        <taxon>Methanomethylophilaceae</taxon>
        <taxon>Methanomethylophilus</taxon>
    </lineage>
</organism>
<dbReference type="AlphaFoldDB" id="A0A3G3IJK3"/>
<accession>A0A3G3IJK3</accession>